<proteinExistence type="predicted"/>
<dbReference type="Proteomes" id="UP000231932">
    <property type="component" value="Chromosome"/>
</dbReference>
<dbReference type="PROSITE" id="PS50883">
    <property type="entry name" value="EAL"/>
    <property type="match status" value="1"/>
</dbReference>
<dbReference type="InterPro" id="IPR050706">
    <property type="entry name" value="Cyclic-di-GMP_PDE-like"/>
</dbReference>
<dbReference type="CDD" id="cd01948">
    <property type="entry name" value="EAL"/>
    <property type="match status" value="1"/>
</dbReference>
<feature type="domain" description="EAL" evidence="1">
    <location>
        <begin position="1"/>
        <end position="228"/>
    </location>
</feature>
<dbReference type="SUPFAM" id="SSF141868">
    <property type="entry name" value="EAL domain-like"/>
    <property type="match status" value="1"/>
</dbReference>
<sequence>MNREVIAQSQHVYQPIVHLASGEVAGYEALVRGPADLGLSSPLQLFQWAEDQGIAEQLDVALFPKALEGAPPGRVFVNVRASTLANYGERVVEHLREVGGHRVTVEITEQAAVKDLVQLERVVDQIHRTGAKVALDDVGSGYASLEWLLHVRPDVLKMDMVFTRAAANGTWAGEIIRSLARLSSTVGAMLVAEGIETREMCGAVSNLGVEWGQGYLFSRPAPASAFIQ</sequence>
<gene>
    <name evidence="2" type="ORF">CVV65_14895</name>
</gene>
<dbReference type="AlphaFoldDB" id="A0A2K8N9P3"/>
<keyword evidence="3" id="KW-1185">Reference proteome</keyword>
<dbReference type="PANTHER" id="PTHR33121">
    <property type="entry name" value="CYCLIC DI-GMP PHOSPHODIESTERASE PDEF"/>
    <property type="match status" value="1"/>
</dbReference>
<dbReference type="InterPro" id="IPR001633">
    <property type="entry name" value="EAL_dom"/>
</dbReference>
<dbReference type="Gene3D" id="3.20.20.450">
    <property type="entry name" value="EAL domain"/>
    <property type="match status" value="1"/>
</dbReference>
<dbReference type="OrthoDB" id="9813903at2"/>
<name>A0A2K8N9P3_9BACL</name>
<dbReference type="PANTHER" id="PTHR33121:SF70">
    <property type="entry name" value="SIGNALING PROTEIN YKOW"/>
    <property type="match status" value="1"/>
</dbReference>
<dbReference type="RefSeq" id="WP_100668809.1">
    <property type="nucleotide sequence ID" value="NZ_CP024955.1"/>
</dbReference>
<accession>A0A2K8N9P3</accession>
<dbReference type="InterPro" id="IPR035919">
    <property type="entry name" value="EAL_sf"/>
</dbReference>
<dbReference type="Pfam" id="PF00563">
    <property type="entry name" value="EAL"/>
    <property type="match status" value="1"/>
</dbReference>
<dbReference type="SMART" id="SM00052">
    <property type="entry name" value="EAL"/>
    <property type="match status" value="1"/>
</dbReference>
<evidence type="ECO:0000313" key="3">
    <source>
        <dbReference type="Proteomes" id="UP000231932"/>
    </source>
</evidence>
<dbReference type="KEGG" id="kyr:CVV65_14895"/>
<dbReference type="GO" id="GO:0071111">
    <property type="term" value="F:cyclic-guanylate-specific phosphodiesterase activity"/>
    <property type="evidence" value="ECO:0007669"/>
    <property type="project" value="InterPro"/>
</dbReference>
<dbReference type="EMBL" id="CP024955">
    <property type="protein sequence ID" value="ATY86059.1"/>
    <property type="molecule type" value="Genomic_DNA"/>
</dbReference>
<evidence type="ECO:0000259" key="1">
    <source>
        <dbReference type="PROSITE" id="PS50883"/>
    </source>
</evidence>
<organism evidence="2 3">
    <name type="scientific">Kyrpidia spormannii</name>
    <dbReference type="NCBI Taxonomy" id="2055160"/>
    <lineage>
        <taxon>Bacteria</taxon>
        <taxon>Bacillati</taxon>
        <taxon>Bacillota</taxon>
        <taxon>Bacilli</taxon>
        <taxon>Bacillales</taxon>
        <taxon>Alicyclobacillaceae</taxon>
        <taxon>Kyrpidia</taxon>
    </lineage>
</organism>
<protein>
    <recommendedName>
        <fullName evidence="1">EAL domain-containing protein</fullName>
    </recommendedName>
</protein>
<reference evidence="3" key="1">
    <citation type="submission" date="2017-11" db="EMBL/GenBank/DDBJ databases">
        <title>Complete Genome Sequence of Kyrpidia sp. Strain EA-1, a thermophilic, hydrogen-oxidizing Bacterium, isolated from the Azores.</title>
        <authorList>
            <person name="Reiner J.E."/>
            <person name="Lapp C.J."/>
            <person name="Bunk B."/>
            <person name="Gescher J."/>
        </authorList>
    </citation>
    <scope>NUCLEOTIDE SEQUENCE [LARGE SCALE GENOMIC DNA]</scope>
    <source>
        <strain evidence="3">EA-1</strain>
    </source>
</reference>
<evidence type="ECO:0000313" key="2">
    <source>
        <dbReference type="EMBL" id="ATY86059.1"/>
    </source>
</evidence>